<reference evidence="5 6" key="3">
    <citation type="submission" date="2023-06" db="EMBL/GenBank/DDBJ databases">
        <authorList>
            <person name="Zeman M."/>
            <person name="Kubasova T."/>
            <person name="Jahodarova E."/>
            <person name="Nykrynova M."/>
            <person name="Rychlik I."/>
        </authorList>
    </citation>
    <scope>NUCLEOTIDE SEQUENCE [LARGE SCALE GENOMIC DNA]</scope>
    <source>
        <strain evidence="5 6">ET340</strain>
    </source>
</reference>
<sequence>MPRISVIVPVYKVEQFLPACVQSILGQTFADFELILVDDGSPDGCGALCDAYAGQDGRVRVIHQKNGGLSAARNSGIAAATGEFLAFVDADDIVAPDYLEQLYCALCASGADMALCAVEDVNEDGTPLEHPEITAPAAAGSFSGKALLAEFFGPNATCYTVAWNKLYKRSLWEQLRYPEGLIHEDDAVAHRLFAACETVACLSAPLYRYRLRQGSICRSGISPGSFDGVTAHADWCRFFRDQGMDKTLLDKALAACFRRYLALCAGAKKELTWPIAARWHGAQAELRCLLPLVKGCGALSLTEKLSCLRWCTRPLPLPERGETPRTALLLPPELPVPAVKGGAVETLATHLMEENQIEQQLELAFVCRLDEEAAAASARFSQSLIFFVPPAGRVRSLVHRVRYRLAKLAKRPVYWQEYQHYPLPFLKRLNADLYSVEGGQLDAWQQTATCFGAKKMAAHLHGVAYSSPALDAQFGRVLAISDYVRRAWLSSSALPADRAVLLPNCVDTGRFCPAPAAENERAELRSRLGLAEQDFVVLFCGRVCEEKGIHRLVQAMRQIQDPAVKLAVIGSPFFAGQADSPFFAELRKQAEALGERIVFTGFVPNEQLPAYYRMADAACFPALWEEPAGITAIEAMACGCPVIATDSGGMPEYLEGSGAVLLRRDEIWDGECTPVPGVPELSGQIAEAILALKDRPARRTEMAAAGVRRAQDFSRQSYYRTFAGFARRMRR</sequence>
<name>A0ABT7ULJ4_9FIRM</name>
<dbReference type="EMBL" id="JAUDCL010000001">
    <property type="protein sequence ID" value="MDM8199762.1"/>
    <property type="molecule type" value="Genomic_DNA"/>
</dbReference>
<dbReference type="PANTHER" id="PTHR22916">
    <property type="entry name" value="GLYCOSYLTRANSFERASE"/>
    <property type="match status" value="1"/>
</dbReference>
<dbReference type="InterPro" id="IPR001173">
    <property type="entry name" value="Glyco_trans_2-like"/>
</dbReference>
<dbReference type="SUPFAM" id="SSF53448">
    <property type="entry name" value="Nucleotide-diphospho-sugar transferases"/>
    <property type="match status" value="1"/>
</dbReference>
<dbReference type="InterPro" id="IPR001296">
    <property type="entry name" value="Glyco_trans_1"/>
</dbReference>
<dbReference type="RefSeq" id="WP_289598413.1">
    <property type="nucleotide sequence ID" value="NZ_JAUDCL010000001.1"/>
</dbReference>
<evidence type="ECO:0000259" key="4">
    <source>
        <dbReference type="Pfam" id="PF00535"/>
    </source>
</evidence>
<gene>
    <name evidence="5" type="ORF">QUW08_00360</name>
</gene>
<keyword evidence="2 5" id="KW-0808">Transferase</keyword>
<evidence type="ECO:0000256" key="1">
    <source>
        <dbReference type="ARBA" id="ARBA00022676"/>
    </source>
</evidence>
<dbReference type="SUPFAM" id="SSF53756">
    <property type="entry name" value="UDP-Glycosyltransferase/glycogen phosphorylase"/>
    <property type="match status" value="1"/>
</dbReference>
<protein>
    <submittedName>
        <fullName evidence="5">Glycosyltransferase</fullName>
        <ecNumber evidence="5">2.4.-.-</ecNumber>
    </submittedName>
</protein>
<dbReference type="CDD" id="cd03801">
    <property type="entry name" value="GT4_PimA-like"/>
    <property type="match status" value="1"/>
</dbReference>
<reference evidence="6" key="1">
    <citation type="submission" date="2023-06" db="EMBL/GenBank/DDBJ databases">
        <title>Identification and characterization of horizontal gene transfer across gut microbiota members of farm animals based on homology search.</title>
        <authorList>
            <person name="Zeman M."/>
            <person name="Kubasova T."/>
            <person name="Jahodarova E."/>
            <person name="Nykrynova M."/>
            <person name="Rychlik I."/>
        </authorList>
    </citation>
    <scope>NUCLEOTIDE SEQUENCE [LARGE SCALE GENOMIC DNA]</scope>
    <source>
        <strain evidence="6">ET340</strain>
    </source>
</reference>
<comment type="caution">
    <text evidence="5">The sequence shown here is derived from an EMBL/GenBank/DDBJ whole genome shotgun (WGS) entry which is preliminary data.</text>
</comment>
<organism evidence="5 6">
    <name type="scientific">Allofournierella massiliensis</name>
    <dbReference type="NCBI Taxonomy" id="1650663"/>
    <lineage>
        <taxon>Bacteria</taxon>
        <taxon>Bacillati</taxon>
        <taxon>Bacillota</taxon>
        <taxon>Clostridia</taxon>
        <taxon>Eubacteriales</taxon>
        <taxon>Oscillospiraceae</taxon>
        <taxon>Allofournierella</taxon>
    </lineage>
</organism>
<evidence type="ECO:0000259" key="3">
    <source>
        <dbReference type="Pfam" id="PF00534"/>
    </source>
</evidence>
<keyword evidence="6" id="KW-1185">Reference proteome</keyword>
<dbReference type="GO" id="GO:0016757">
    <property type="term" value="F:glycosyltransferase activity"/>
    <property type="evidence" value="ECO:0007669"/>
    <property type="project" value="UniProtKB-KW"/>
</dbReference>
<accession>A0ABT7ULJ4</accession>
<dbReference type="Proteomes" id="UP001529380">
    <property type="component" value="Unassembled WGS sequence"/>
</dbReference>
<dbReference type="EC" id="2.4.-.-" evidence="5"/>
<reference evidence="5 6" key="2">
    <citation type="submission" date="2023-06" db="EMBL/GenBank/DDBJ databases">
        <title>Identification and characterization of horizontal gene transfer across gut microbiota members of farm animals based on homology search.</title>
        <authorList>
            <person name="Schwarzerova J."/>
            <person name="Nykrynova M."/>
            <person name="Jureckova K."/>
            <person name="Cejkova D."/>
            <person name="Rychlik I."/>
        </authorList>
    </citation>
    <scope>NUCLEOTIDE SEQUENCE [LARGE SCALE GENOMIC DNA]</scope>
    <source>
        <strain evidence="5 6">ET340</strain>
    </source>
</reference>
<proteinExistence type="predicted"/>
<evidence type="ECO:0000313" key="5">
    <source>
        <dbReference type="EMBL" id="MDM8199762.1"/>
    </source>
</evidence>
<dbReference type="Pfam" id="PF00535">
    <property type="entry name" value="Glycos_transf_2"/>
    <property type="match status" value="1"/>
</dbReference>
<dbReference type="PANTHER" id="PTHR22916:SF51">
    <property type="entry name" value="GLYCOSYLTRANSFERASE EPSH-RELATED"/>
    <property type="match status" value="1"/>
</dbReference>
<dbReference type="Gene3D" id="3.40.50.2000">
    <property type="entry name" value="Glycogen Phosphorylase B"/>
    <property type="match status" value="1"/>
</dbReference>
<keyword evidence="1 5" id="KW-0328">Glycosyltransferase</keyword>
<dbReference type="CDD" id="cd00761">
    <property type="entry name" value="Glyco_tranf_GTA_type"/>
    <property type="match status" value="1"/>
</dbReference>
<feature type="domain" description="Glycosyltransferase 2-like" evidence="4">
    <location>
        <begin position="5"/>
        <end position="171"/>
    </location>
</feature>
<dbReference type="InterPro" id="IPR029044">
    <property type="entry name" value="Nucleotide-diphossugar_trans"/>
</dbReference>
<dbReference type="Pfam" id="PF00534">
    <property type="entry name" value="Glycos_transf_1"/>
    <property type="match status" value="1"/>
</dbReference>
<feature type="domain" description="Glycosyl transferase family 1" evidence="3">
    <location>
        <begin position="521"/>
        <end position="655"/>
    </location>
</feature>
<evidence type="ECO:0000256" key="2">
    <source>
        <dbReference type="ARBA" id="ARBA00022679"/>
    </source>
</evidence>
<dbReference type="Gene3D" id="3.90.550.10">
    <property type="entry name" value="Spore Coat Polysaccharide Biosynthesis Protein SpsA, Chain A"/>
    <property type="match status" value="1"/>
</dbReference>
<evidence type="ECO:0000313" key="6">
    <source>
        <dbReference type="Proteomes" id="UP001529380"/>
    </source>
</evidence>